<dbReference type="RefSeq" id="WP_317567812.1">
    <property type="nucleotide sequence ID" value="NZ_JAWLKA010000003.1"/>
</dbReference>
<proteinExistence type="predicted"/>
<evidence type="ECO:0008006" key="6">
    <source>
        <dbReference type="Google" id="ProtNLM"/>
    </source>
</evidence>
<comment type="caution">
    <text evidence="4">The sequence shown here is derived from an EMBL/GenBank/DDBJ whole genome shotgun (WGS) entry which is preliminary data.</text>
</comment>
<sequence>MQNRWKTAVEFLASRVPARLKGIVRSRTPTPDRSVVPLPMEPGSDATATAESDPTLKGEFWAIAEPERRRDGKLTIGVKASARLETVDLVDMRVISEPKIFPNGETHWTQSGRPEDVVADFAPITVHGTLDSGRDVTLVDAMGTAILFDQTFRVGYVLDGAHVDGHDQRFSAVRFQLDDPGWWTNLEDGMTAEAGTVGSLSVLREGGLVWFVFEFTEPVTLRECDSSVVLPARTLANLATMLDFQIGPTQLRVDADGSSWITVLSKNRTPRPVKYGGSRPPEFLLRPAAVLTVERFAQWINVSAGMDGLPVVVANPPTNAAIETKALTMASVAEGLHRRLFDESKRFQTIKPAQRKIARKAAVAIGVMAFEKAGYSDLEEVRDVLTKALGHITEMPYRSRLEDLQQEAVSVVPEVTASFQEPTWAQLVVKTRNLLAHQLDGDKRTMLQKIDDMTLVAWSLPWVLRIVLLLRAGVEPTVIRNGLVNFSPFQYYQANIAAIQSKSQH</sequence>
<name>A0ABU4C9S5_RHOJO</name>
<dbReference type="InterPro" id="IPR041229">
    <property type="entry name" value="HEPN_Apea"/>
</dbReference>
<evidence type="ECO:0000313" key="4">
    <source>
        <dbReference type="EMBL" id="MDV6280173.1"/>
    </source>
</evidence>
<reference evidence="4 5" key="1">
    <citation type="submission" date="2023-10" db="EMBL/GenBank/DDBJ databases">
        <title>Development of a sustainable strategy for remediation of hydrocarbon-contaminated territories based on the waste exchange concept.</title>
        <authorList>
            <person name="Krivoruchko A."/>
        </authorList>
    </citation>
    <scope>NUCLEOTIDE SEQUENCE [LARGE SCALE GENOMIC DNA]</scope>
    <source>
        <strain evidence="4 5">IEGM 60</strain>
    </source>
</reference>
<accession>A0ABU4C9S5</accession>
<evidence type="ECO:0000256" key="1">
    <source>
        <dbReference type="SAM" id="MobiDB-lite"/>
    </source>
</evidence>
<feature type="domain" description="Apea-like HEPN" evidence="2">
    <location>
        <begin position="327"/>
        <end position="475"/>
    </location>
</feature>
<feature type="domain" description="ApeA N-terminal" evidence="3">
    <location>
        <begin position="57"/>
        <end position="186"/>
    </location>
</feature>
<feature type="region of interest" description="Disordered" evidence="1">
    <location>
        <begin position="26"/>
        <end position="52"/>
    </location>
</feature>
<dbReference type="Pfam" id="PF18739">
    <property type="entry name" value="HEPN_Apea"/>
    <property type="match status" value="1"/>
</dbReference>
<evidence type="ECO:0000259" key="2">
    <source>
        <dbReference type="Pfam" id="PF18739"/>
    </source>
</evidence>
<evidence type="ECO:0000259" key="3">
    <source>
        <dbReference type="Pfam" id="PF18862"/>
    </source>
</evidence>
<dbReference type="InterPro" id="IPR041223">
    <property type="entry name" value="ApeA_NTD"/>
</dbReference>
<dbReference type="Pfam" id="PF18862">
    <property type="entry name" value="ApeA_NTD1"/>
    <property type="match status" value="1"/>
</dbReference>
<protein>
    <recommendedName>
        <fullName evidence="6">ApeA N-terminal domain-containing protein</fullName>
    </recommendedName>
</protein>
<organism evidence="4 5">
    <name type="scientific">Rhodococcus jostii</name>
    <dbReference type="NCBI Taxonomy" id="132919"/>
    <lineage>
        <taxon>Bacteria</taxon>
        <taxon>Bacillati</taxon>
        <taxon>Actinomycetota</taxon>
        <taxon>Actinomycetes</taxon>
        <taxon>Mycobacteriales</taxon>
        <taxon>Nocardiaceae</taxon>
        <taxon>Rhodococcus</taxon>
    </lineage>
</organism>
<dbReference type="Proteomes" id="UP001185737">
    <property type="component" value="Unassembled WGS sequence"/>
</dbReference>
<gene>
    <name evidence="4" type="ORF">R3Q59_06640</name>
</gene>
<dbReference type="EMBL" id="JAWLKA010000003">
    <property type="protein sequence ID" value="MDV6280173.1"/>
    <property type="molecule type" value="Genomic_DNA"/>
</dbReference>
<keyword evidence="5" id="KW-1185">Reference proteome</keyword>
<evidence type="ECO:0000313" key="5">
    <source>
        <dbReference type="Proteomes" id="UP001185737"/>
    </source>
</evidence>